<organism evidence="1 2">
    <name type="scientific">Elysia marginata</name>
    <dbReference type="NCBI Taxonomy" id="1093978"/>
    <lineage>
        <taxon>Eukaryota</taxon>
        <taxon>Metazoa</taxon>
        <taxon>Spiralia</taxon>
        <taxon>Lophotrochozoa</taxon>
        <taxon>Mollusca</taxon>
        <taxon>Gastropoda</taxon>
        <taxon>Heterobranchia</taxon>
        <taxon>Euthyneura</taxon>
        <taxon>Panpulmonata</taxon>
        <taxon>Sacoglossa</taxon>
        <taxon>Placobranchoidea</taxon>
        <taxon>Plakobranchidae</taxon>
        <taxon>Elysia</taxon>
    </lineage>
</organism>
<sequence>MFLHTRSDGNLFNLSRVISKTKVIDTHQRDALCRRCRPRHALQGKEVIQRLISCFMDTCREFSLTISLKKTNTMAHMSTPLQHHHRQIHIPRLHNLQQPVPRRRTDCQDRQKHPPPWLVCQRECGTTQC</sequence>
<dbReference type="EMBL" id="BMAT01011171">
    <property type="protein sequence ID" value="GFR67973.1"/>
    <property type="molecule type" value="Genomic_DNA"/>
</dbReference>
<evidence type="ECO:0000313" key="1">
    <source>
        <dbReference type="EMBL" id="GFR67973.1"/>
    </source>
</evidence>
<accession>A0AAV4F3Q0</accession>
<protein>
    <submittedName>
        <fullName evidence="1">Uncharacterized protein</fullName>
    </submittedName>
</protein>
<gene>
    <name evidence="1" type="ORF">ElyMa_005596900</name>
</gene>
<comment type="caution">
    <text evidence="1">The sequence shown here is derived from an EMBL/GenBank/DDBJ whole genome shotgun (WGS) entry which is preliminary data.</text>
</comment>
<dbReference type="AlphaFoldDB" id="A0AAV4F3Q0"/>
<proteinExistence type="predicted"/>
<keyword evidence="2" id="KW-1185">Reference proteome</keyword>
<name>A0AAV4F3Q0_9GAST</name>
<evidence type="ECO:0000313" key="2">
    <source>
        <dbReference type="Proteomes" id="UP000762676"/>
    </source>
</evidence>
<dbReference type="Proteomes" id="UP000762676">
    <property type="component" value="Unassembled WGS sequence"/>
</dbReference>
<reference evidence="1 2" key="1">
    <citation type="journal article" date="2021" name="Elife">
        <title>Chloroplast acquisition without the gene transfer in kleptoplastic sea slugs, Plakobranchus ocellatus.</title>
        <authorList>
            <person name="Maeda T."/>
            <person name="Takahashi S."/>
            <person name="Yoshida T."/>
            <person name="Shimamura S."/>
            <person name="Takaki Y."/>
            <person name="Nagai Y."/>
            <person name="Toyoda A."/>
            <person name="Suzuki Y."/>
            <person name="Arimoto A."/>
            <person name="Ishii H."/>
            <person name="Satoh N."/>
            <person name="Nishiyama T."/>
            <person name="Hasebe M."/>
            <person name="Maruyama T."/>
            <person name="Minagawa J."/>
            <person name="Obokata J."/>
            <person name="Shigenobu S."/>
        </authorList>
    </citation>
    <scope>NUCLEOTIDE SEQUENCE [LARGE SCALE GENOMIC DNA]</scope>
</reference>